<evidence type="ECO:0000256" key="7">
    <source>
        <dbReference type="ARBA" id="ARBA00023053"/>
    </source>
</evidence>
<dbReference type="OrthoDB" id="891563at2"/>
<reference evidence="13 14" key="1">
    <citation type="submission" date="2018-06" db="EMBL/GenBank/DDBJ databases">
        <title>Genomic Encyclopedia of Archaeal and Bacterial Type Strains, Phase II (KMG-II): from individual species to whole genera.</title>
        <authorList>
            <person name="Goeker M."/>
        </authorList>
    </citation>
    <scope>NUCLEOTIDE SEQUENCE [LARGE SCALE GENOMIC DNA]</scope>
    <source>
        <strain evidence="13 14">DSM 25663</strain>
    </source>
</reference>
<dbReference type="GO" id="GO:0015293">
    <property type="term" value="F:symporter activity"/>
    <property type="evidence" value="ECO:0007669"/>
    <property type="project" value="TreeGrafter"/>
</dbReference>
<keyword evidence="8" id="KW-0406">Ion transport</keyword>
<feature type="transmembrane region" description="Helical" evidence="12">
    <location>
        <begin position="464"/>
        <end position="488"/>
    </location>
</feature>
<sequence length="498" mass="56042">MTPTAILILIISYFGLLLLISNLVSKKSADNNTFFSANKNSKWYLVAFGMIGTAISGITFISVPGEVGNPDLQFKYFQFVLGCAIGFVIVAKILLPLYYRMNLTSIYGYIEQRLGVVSYKTAASIFLIGRTIGSAFRLYLVIFVLQRYVFDFYHIPFAITVLISLAFIFAYTYRGGLKTIIITDTLQTFFLISSVFLTLYFICNSLNYSVIEAFEKIKTSQYSKTFFFEDYCKGTYFWKQILGGIFVTIATVGLDQDLMQKNLSCKNIKEAQKNMFTFTGIFLVINIFFLSVGALLYIYATKNGIVVPMVNDIARTDLLFPEIAIHHLSLIPSIVFLLGLTAATFATTDSALTALTTSFCVDFLGMDKSENLNKPNIVRTRHLVHIGFSFLMFLVIIVFNAINDDSVVKMVFKIATYTYGPLLGLYSFGLFIKSKTVKDKWVPLICLIAPTICFILSQNSERFFGNYVIDNELIILNGLITFIGLLFISKPATKQTQF</sequence>
<dbReference type="GO" id="GO:0006814">
    <property type="term" value="P:sodium ion transport"/>
    <property type="evidence" value="ECO:0007669"/>
    <property type="project" value="UniProtKB-KW"/>
</dbReference>
<gene>
    <name evidence="13" type="ORF">CLV55_102271</name>
</gene>
<keyword evidence="3" id="KW-0813">Transport</keyword>
<dbReference type="InterPro" id="IPR038377">
    <property type="entry name" value="Na/Glc_symporter_sf"/>
</dbReference>
<accession>A0A328YND0</accession>
<dbReference type="InterPro" id="IPR001734">
    <property type="entry name" value="Na/solute_symporter"/>
</dbReference>
<feature type="transmembrane region" description="Helical" evidence="12">
    <location>
        <begin position="152"/>
        <end position="173"/>
    </location>
</feature>
<evidence type="ECO:0000313" key="14">
    <source>
        <dbReference type="Proteomes" id="UP000248840"/>
    </source>
</evidence>
<evidence type="ECO:0000256" key="4">
    <source>
        <dbReference type="ARBA" id="ARBA00022475"/>
    </source>
</evidence>
<evidence type="ECO:0000256" key="5">
    <source>
        <dbReference type="ARBA" id="ARBA00022692"/>
    </source>
</evidence>
<evidence type="ECO:0000256" key="2">
    <source>
        <dbReference type="ARBA" id="ARBA00006434"/>
    </source>
</evidence>
<dbReference type="PROSITE" id="PS50283">
    <property type="entry name" value="NA_SOLUT_SYMP_3"/>
    <property type="match status" value="1"/>
</dbReference>
<keyword evidence="4" id="KW-1003">Cell membrane</keyword>
<evidence type="ECO:0000256" key="1">
    <source>
        <dbReference type="ARBA" id="ARBA00004651"/>
    </source>
</evidence>
<dbReference type="AlphaFoldDB" id="A0A328YND0"/>
<feature type="transmembrane region" description="Helical" evidence="12">
    <location>
        <begin position="185"/>
        <end position="202"/>
    </location>
</feature>
<proteinExistence type="inferred from homology"/>
<dbReference type="CDD" id="cd10326">
    <property type="entry name" value="SLC5sbd_NIS-like"/>
    <property type="match status" value="1"/>
</dbReference>
<keyword evidence="10" id="KW-0739">Sodium transport</keyword>
<dbReference type="PANTHER" id="PTHR42985">
    <property type="entry name" value="SODIUM-COUPLED MONOCARBOXYLATE TRANSPORTER"/>
    <property type="match status" value="1"/>
</dbReference>
<comment type="similarity">
    <text evidence="2 11">Belongs to the sodium:solute symporter (SSF) (TC 2.A.21) family.</text>
</comment>
<feature type="transmembrane region" description="Helical" evidence="12">
    <location>
        <begin position="414"/>
        <end position="432"/>
    </location>
</feature>
<dbReference type="RefSeq" id="WP_112112467.1">
    <property type="nucleotide sequence ID" value="NZ_QLSZ01000002.1"/>
</dbReference>
<dbReference type="InterPro" id="IPR051163">
    <property type="entry name" value="Sodium:Solute_Symporter_SSF"/>
</dbReference>
<evidence type="ECO:0000256" key="9">
    <source>
        <dbReference type="ARBA" id="ARBA00023136"/>
    </source>
</evidence>
<dbReference type="EMBL" id="QLSZ01000002">
    <property type="protein sequence ID" value="RAR74335.1"/>
    <property type="molecule type" value="Genomic_DNA"/>
</dbReference>
<keyword evidence="14" id="KW-1185">Reference proteome</keyword>
<feature type="transmembrane region" description="Helical" evidence="12">
    <location>
        <begin position="441"/>
        <end position="458"/>
    </location>
</feature>
<keyword evidence="5 12" id="KW-0812">Transmembrane</keyword>
<evidence type="ECO:0000256" key="10">
    <source>
        <dbReference type="ARBA" id="ARBA00023201"/>
    </source>
</evidence>
<feature type="transmembrane region" description="Helical" evidence="12">
    <location>
        <begin position="382"/>
        <end position="402"/>
    </location>
</feature>
<keyword evidence="6 12" id="KW-1133">Transmembrane helix</keyword>
<feature type="transmembrane region" description="Helical" evidence="12">
    <location>
        <begin position="236"/>
        <end position="254"/>
    </location>
</feature>
<evidence type="ECO:0000256" key="11">
    <source>
        <dbReference type="RuleBase" id="RU362091"/>
    </source>
</evidence>
<dbReference type="Pfam" id="PF00474">
    <property type="entry name" value="SSF"/>
    <property type="match status" value="1"/>
</dbReference>
<dbReference type="Gene3D" id="1.20.1730.10">
    <property type="entry name" value="Sodium/glucose cotransporter"/>
    <property type="match status" value="1"/>
</dbReference>
<feature type="transmembrane region" description="Helical" evidence="12">
    <location>
        <begin position="76"/>
        <end position="99"/>
    </location>
</feature>
<feature type="transmembrane region" description="Helical" evidence="12">
    <location>
        <begin position="44"/>
        <end position="64"/>
    </location>
</feature>
<feature type="transmembrane region" description="Helical" evidence="12">
    <location>
        <begin position="6"/>
        <end position="24"/>
    </location>
</feature>
<feature type="transmembrane region" description="Helical" evidence="12">
    <location>
        <begin position="275"/>
        <end position="300"/>
    </location>
</feature>
<feature type="transmembrane region" description="Helical" evidence="12">
    <location>
        <begin position="119"/>
        <end position="140"/>
    </location>
</feature>
<evidence type="ECO:0000256" key="6">
    <source>
        <dbReference type="ARBA" id="ARBA00022989"/>
    </source>
</evidence>
<comment type="caution">
    <text evidence="13">The sequence shown here is derived from an EMBL/GenBank/DDBJ whole genome shotgun (WGS) entry which is preliminary data.</text>
</comment>
<evidence type="ECO:0000313" key="13">
    <source>
        <dbReference type="EMBL" id="RAR74335.1"/>
    </source>
</evidence>
<comment type="subcellular location">
    <subcellularLocation>
        <location evidence="1">Cell membrane</location>
        <topology evidence="1">Multi-pass membrane protein</topology>
    </subcellularLocation>
</comment>
<dbReference type="PANTHER" id="PTHR42985:SF47">
    <property type="entry name" value="INTEGRAL MEMBRANE TRANSPORT PROTEIN"/>
    <property type="match status" value="1"/>
</dbReference>
<keyword evidence="7" id="KW-0915">Sodium</keyword>
<name>A0A328YND0_9FLAO</name>
<evidence type="ECO:0000256" key="8">
    <source>
        <dbReference type="ARBA" id="ARBA00023065"/>
    </source>
</evidence>
<keyword evidence="9 12" id="KW-0472">Membrane</keyword>
<dbReference type="Proteomes" id="UP000248840">
    <property type="component" value="Unassembled WGS sequence"/>
</dbReference>
<protein>
    <submittedName>
        <fullName evidence="13">Na+/proline symporter</fullName>
    </submittedName>
</protein>
<organism evidence="13 14">
    <name type="scientific">Flavobacterium aciduliphilum</name>
    <dbReference type="NCBI Taxonomy" id="1101402"/>
    <lineage>
        <taxon>Bacteria</taxon>
        <taxon>Pseudomonadati</taxon>
        <taxon>Bacteroidota</taxon>
        <taxon>Flavobacteriia</taxon>
        <taxon>Flavobacteriales</taxon>
        <taxon>Flavobacteriaceae</taxon>
        <taxon>Flavobacterium</taxon>
    </lineage>
</organism>
<dbReference type="GO" id="GO:0005886">
    <property type="term" value="C:plasma membrane"/>
    <property type="evidence" value="ECO:0007669"/>
    <property type="project" value="UniProtKB-SubCell"/>
</dbReference>
<evidence type="ECO:0000256" key="12">
    <source>
        <dbReference type="SAM" id="Phobius"/>
    </source>
</evidence>
<evidence type="ECO:0000256" key="3">
    <source>
        <dbReference type="ARBA" id="ARBA00022448"/>
    </source>
</evidence>